<evidence type="ECO:0000259" key="2">
    <source>
        <dbReference type="PROSITE" id="PS50937"/>
    </source>
</evidence>
<dbReference type="SUPFAM" id="SSF46955">
    <property type="entry name" value="Putative DNA-binding domain"/>
    <property type="match status" value="1"/>
</dbReference>
<dbReference type="RefSeq" id="WP_003240447.1">
    <property type="nucleotide sequence ID" value="NZ_CBCSBO010000003.1"/>
</dbReference>
<dbReference type="PANTHER" id="PTHR30204:SF85">
    <property type="entry name" value="MULTIDRUG-EFFLUX TRANSPORTER 2 REGULATOR"/>
    <property type="match status" value="1"/>
</dbReference>
<gene>
    <name evidence="3" type="ORF">MOE99_05650</name>
</gene>
<dbReference type="SMART" id="SM00422">
    <property type="entry name" value="HTH_MERR"/>
    <property type="match status" value="1"/>
</dbReference>
<comment type="caution">
    <text evidence="3">The sequence shown here is derived from an EMBL/GenBank/DDBJ whole genome shotgun (WGS) entry which is preliminary data.</text>
</comment>
<name>A0A9Q4EVA7_9BACI</name>
<dbReference type="SUPFAM" id="SSF55136">
    <property type="entry name" value="Probable bacterial effector-binding domain"/>
    <property type="match status" value="1"/>
</dbReference>
<dbReference type="InterPro" id="IPR011256">
    <property type="entry name" value="Reg_factor_effector_dom_sf"/>
</dbReference>
<reference evidence="3" key="1">
    <citation type="submission" date="2022-02" db="EMBL/GenBank/DDBJ databases">
        <title>Crop Bioprotection Bacillus Genome Sequencing.</title>
        <authorList>
            <person name="Dunlap C."/>
        </authorList>
    </citation>
    <scope>NUCLEOTIDE SEQUENCE</scope>
    <source>
        <strain evidence="3">T20C13</strain>
    </source>
</reference>
<organism evidence="3 4">
    <name type="scientific">Bacillus inaquosorum</name>
    <dbReference type="NCBI Taxonomy" id="483913"/>
    <lineage>
        <taxon>Bacteria</taxon>
        <taxon>Bacillati</taxon>
        <taxon>Bacillota</taxon>
        <taxon>Bacilli</taxon>
        <taxon>Bacillales</taxon>
        <taxon>Bacillaceae</taxon>
        <taxon>Bacillus</taxon>
    </lineage>
</organism>
<dbReference type="AlphaFoldDB" id="A0A9Q4EVA7"/>
<dbReference type="InterPro" id="IPR000551">
    <property type="entry name" value="MerR-type_HTH_dom"/>
</dbReference>
<dbReference type="GO" id="GO:0003700">
    <property type="term" value="F:DNA-binding transcription factor activity"/>
    <property type="evidence" value="ECO:0007669"/>
    <property type="project" value="InterPro"/>
</dbReference>
<dbReference type="Proteomes" id="UP001066278">
    <property type="component" value="Unassembled WGS sequence"/>
</dbReference>
<evidence type="ECO:0000313" key="3">
    <source>
        <dbReference type="EMBL" id="MCY9228859.1"/>
    </source>
</evidence>
<keyword evidence="1" id="KW-0238">DNA-binding</keyword>
<evidence type="ECO:0000256" key="1">
    <source>
        <dbReference type="ARBA" id="ARBA00023125"/>
    </source>
</evidence>
<dbReference type="InterPro" id="IPR047057">
    <property type="entry name" value="MerR_fam"/>
</dbReference>
<dbReference type="InterPro" id="IPR009061">
    <property type="entry name" value="DNA-bd_dom_put_sf"/>
</dbReference>
<protein>
    <submittedName>
        <fullName evidence="3">MerR family transcriptional regulator</fullName>
    </submittedName>
</protein>
<dbReference type="PROSITE" id="PS50937">
    <property type="entry name" value="HTH_MERR_2"/>
    <property type="match status" value="1"/>
</dbReference>
<proteinExistence type="predicted"/>
<feature type="domain" description="HTH merR-type" evidence="2">
    <location>
        <begin position="8"/>
        <end position="77"/>
    </location>
</feature>
<dbReference type="Gene3D" id="1.10.1660.10">
    <property type="match status" value="1"/>
</dbReference>
<dbReference type="EMBL" id="JALAXJ010000005">
    <property type="protein sequence ID" value="MCY9228859.1"/>
    <property type="molecule type" value="Genomic_DNA"/>
</dbReference>
<dbReference type="GO" id="GO:0003677">
    <property type="term" value="F:DNA binding"/>
    <property type="evidence" value="ECO:0007669"/>
    <property type="project" value="UniProtKB-KW"/>
</dbReference>
<dbReference type="PANTHER" id="PTHR30204">
    <property type="entry name" value="REDOX-CYCLING DRUG-SENSING TRANSCRIPTIONAL ACTIVATOR SOXR"/>
    <property type="match status" value="1"/>
</dbReference>
<dbReference type="CDD" id="cd04782">
    <property type="entry name" value="HTH_BltR"/>
    <property type="match status" value="1"/>
</dbReference>
<dbReference type="Gene3D" id="3.20.80.10">
    <property type="entry name" value="Regulatory factor, effector binding domain"/>
    <property type="match status" value="1"/>
</dbReference>
<dbReference type="Pfam" id="PF13411">
    <property type="entry name" value="MerR_1"/>
    <property type="match status" value="1"/>
</dbReference>
<sequence length="273" mass="32087">MDLHLQTHLTTGQFSKLMGVSKDTLFHYDRIGIFSPELKADNGYRYYSINQIDVFQVISTLKELEMPLKEIKEYLNKRSPDELIYLLESKEAVLDAKIKQLQKMKKIISEKSSITKKAAKIDRSAIIFEERKEEALVLTEAEPFTGDKSIYDSMINHNKYLNTYNIDTHHSPGWMMDIKKIVSGKPFSYDHLYTRVDKTLNHYNYVRSKGTYLTAYHSDGYSRIKETYNRLLKFSYDKGLQLQGFFYEEVMLDELSVKGYEKYLIKVFVQILK</sequence>
<accession>A0A9Q4EVA7</accession>
<evidence type="ECO:0000313" key="4">
    <source>
        <dbReference type="Proteomes" id="UP001066278"/>
    </source>
</evidence>